<dbReference type="EMBL" id="VTYN01000019">
    <property type="protein sequence ID" value="NOH49726.1"/>
    <property type="molecule type" value="Genomic_DNA"/>
</dbReference>
<evidence type="ECO:0000259" key="7">
    <source>
        <dbReference type="SMART" id="SM00849"/>
    </source>
</evidence>
<comment type="caution">
    <text evidence="8">The sequence shown here is derived from an EMBL/GenBank/DDBJ whole genome shotgun (WGS) entry which is preliminary data.</text>
</comment>
<evidence type="ECO:0000256" key="2">
    <source>
        <dbReference type="ARBA" id="ARBA00022475"/>
    </source>
</evidence>
<feature type="domain" description="Metallo-beta-lactamase" evidence="7">
    <location>
        <begin position="505"/>
        <end position="688"/>
    </location>
</feature>
<feature type="transmembrane region" description="Helical" evidence="6">
    <location>
        <begin position="394"/>
        <end position="414"/>
    </location>
</feature>
<dbReference type="RefSeq" id="WP_171358610.1">
    <property type="nucleotide sequence ID" value="NZ_VTYN01000019.1"/>
</dbReference>
<dbReference type="InterPro" id="IPR052159">
    <property type="entry name" value="Competence_DNA_uptake"/>
</dbReference>
<organism evidence="8 9">
    <name type="scientific">Vibrio rotiferianus</name>
    <dbReference type="NCBI Taxonomy" id="190895"/>
    <lineage>
        <taxon>Bacteria</taxon>
        <taxon>Pseudomonadati</taxon>
        <taxon>Pseudomonadota</taxon>
        <taxon>Gammaproteobacteria</taxon>
        <taxon>Vibrionales</taxon>
        <taxon>Vibrionaceae</taxon>
        <taxon>Vibrio</taxon>
    </lineage>
</organism>
<accession>A0A7Y3ZAX3</accession>
<feature type="transmembrane region" description="Helical" evidence="6">
    <location>
        <begin position="421"/>
        <end position="443"/>
    </location>
</feature>
<keyword evidence="2" id="KW-1003">Cell membrane</keyword>
<dbReference type="InterPro" id="IPR004477">
    <property type="entry name" value="ComEC_N"/>
</dbReference>
<dbReference type="InterPro" id="IPR035681">
    <property type="entry name" value="ComA-like_MBL"/>
</dbReference>
<dbReference type="PANTHER" id="PTHR30619">
    <property type="entry name" value="DNA INTERNALIZATION/COMPETENCE PROTEIN COMEC/REC2"/>
    <property type="match status" value="1"/>
</dbReference>
<feature type="transmembrane region" description="Helical" evidence="6">
    <location>
        <begin position="333"/>
        <end position="351"/>
    </location>
</feature>
<feature type="transmembrane region" description="Helical" evidence="6">
    <location>
        <begin position="29"/>
        <end position="62"/>
    </location>
</feature>
<feature type="transmembrane region" description="Helical" evidence="6">
    <location>
        <begin position="266"/>
        <end position="299"/>
    </location>
</feature>
<dbReference type="GO" id="GO:0030420">
    <property type="term" value="P:establishment of competence for transformation"/>
    <property type="evidence" value="ECO:0007669"/>
    <property type="project" value="InterPro"/>
</dbReference>
<dbReference type="Gene3D" id="3.60.15.10">
    <property type="entry name" value="Ribonuclease Z/Hydroxyacylglutathione hydrolase-like"/>
    <property type="match status" value="1"/>
</dbReference>
<feature type="transmembrane region" description="Helical" evidence="6">
    <location>
        <begin position="455"/>
        <end position="488"/>
    </location>
</feature>
<dbReference type="GO" id="GO:0005886">
    <property type="term" value="C:plasma membrane"/>
    <property type="evidence" value="ECO:0007669"/>
    <property type="project" value="UniProtKB-SubCell"/>
</dbReference>
<proteinExistence type="predicted"/>
<dbReference type="Pfam" id="PF03772">
    <property type="entry name" value="Competence"/>
    <property type="match status" value="1"/>
</dbReference>
<dbReference type="Pfam" id="PF00753">
    <property type="entry name" value="Lactamase_B"/>
    <property type="match status" value="1"/>
</dbReference>
<evidence type="ECO:0000256" key="4">
    <source>
        <dbReference type="ARBA" id="ARBA00022989"/>
    </source>
</evidence>
<dbReference type="Proteomes" id="UP000572072">
    <property type="component" value="Unassembled WGS sequence"/>
</dbReference>
<dbReference type="SUPFAM" id="SSF56281">
    <property type="entry name" value="Metallo-hydrolase/oxidoreductase"/>
    <property type="match status" value="1"/>
</dbReference>
<evidence type="ECO:0000256" key="1">
    <source>
        <dbReference type="ARBA" id="ARBA00004651"/>
    </source>
</evidence>
<sequence>MTLSEKSLALALFVASVFSSAWWPMMPSWHWLLLGIFAVGSIIKLRLGLMCIGVIWGCMVVIAHGNVMEQQKQALFKAGVNITINGKVDSPFTQISHEYEGIVVVSHVNSQSLLPFFKPKVRLITSIPLGVNSEIKAEVELKTITGLKNEVGFDSENFSLSQGIVARATSIKDSRWIVRSKSALRQTLIARINASISGLYNEPLIRALSYSDRSLLTPDLWKSLRDSGLIHLVSISGLHIGMALSFGCFLGFLFRLAVPWANHLPYIFGLVFAVAYSWLADFSLPTVRALSVCAIYLFLKYHKLHWPSWRILLLAVSGQLLVEPFSFLGSSFWLSYLSVVAVLVVVNIVWMNQYSWLNFLKHIIAVQLALSLFILPISGYFFSGFSAVSPLFNLIFIPWFSLVVVPMIFIALLFTCLTADVFSWIWVFVDWVLWPLNWALGLAEETWFAVSDDSLILITLILFCSFWLRFLTVNSILLIIGIATLYLVFPFKQYYWRVDVLDVGHGLSVLFEKDGKALLYDTGKSWSGGSIAERVISPILHSKGHSQIDALILSHLDDDHAGGRRFLEENFEPNDKFSSQLLPDYLPCIEGEVWYWQGLKFEAIWPPKLVKRAFNPHSCVIRVVDPVSNFRILLTGDIEAISEWILIRRPELLDSDMVIVPHHGSKSSSNPKFIEAINPQIAIASLAKNNRWGMPSPLVQQAYTSLGTSWFDTGESGQVSIYVWRDFWRLKTQRNKMFEPWYRQMLRKGVE</sequence>
<evidence type="ECO:0000256" key="5">
    <source>
        <dbReference type="ARBA" id="ARBA00023136"/>
    </source>
</evidence>
<evidence type="ECO:0000313" key="9">
    <source>
        <dbReference type="Proteomes" id="UP000572072"/>
    </source>
</evidence>
<reference evidence="8 9" key="1">
    <citation type="submission" date="2019-08" db="EMBL/GenBank/DDBJ databases">
        <title>Draft genome sequencing and comparative genomics of hatchery-associated Vibrios.</title>
        <authorList>
            <person name="Kehlet-Delgado H."/>
            <person name="Mueller R.S."/>
        </authorList>
    </citation>
    <scope>NUCLEOTIDE SEQUENCE [LARGE SCALE GENOMIC DNA]</scope>
    <source>
        <strain evidence="8 9">00-78-3</strain>
    </source>
</reference>
<evidence type="ECO:0000256" key="6">
    <source>
        <dbReference type="SAM" id="Phobius"/>
    </source>
</evidence>
<evidence type="ECO:0000256" key="3">
    <source>
        <dbReference type="ARBA" id="ARBA00022692"/>
    </source>
</evidence>
<feature type="transmembrane region" description="Helical" evidence="6">
    <location>
        <begin position="311"/>
        <end position="327"/>
    </location>
</feature>
<feature type="transmembrane region" description="Helical" evidence="6">
    <location>
        <begin position="229"/>
        <end position="254"/>
    </location>
</feature>
<dbReference type="InterPro" id="IPR001279">
    <property type="entry name" value="Metallo-B-lactamas"/>
</dbReference>
<dbReference type="SMART" id="SM00849">
    <property type="entry name" value="Lactamase_B"/>
    <property type="match status" value="1"/>
</dbReference>
<dbReference type="PANTHER" id="PTHR30619:SF1">
    <property type="entry name" value="RECOMBINATION PROTEIN 2"/>
    <property type="match status" value="1"/>
</dbReference>
<comment type="subcellular location">
    <subcellularLocation>
        <location evidence="1">Cell membrane</location>
        <topology evidence="1">Multi-pass membrane protein</topology>
    </subcellularLocation>
</comment>
<gene>
    <name evidence="8" type="ORF">F0262_16890</name>
</gene>
<dbReference type="NCBIfam" id="TIGR00361">
    <property type="entry name" value="ComEC_Rec2"/>
    <property type="match status" value="1"/>
</dbReference>
<protein>
    <submittedName>
        <fullName evidence="8">DNA internalization-related competence protein ComEC/Rec2</fullName>
    </submittedName>
</protein>
<keyword evidence="3 6" id="KW-0812">Transmembrane</keyword>
<name>A0A7Y3ZAX3_9VIBR</name>
<dbReference type="CDD" id="cd07731">
    <property type="entry name" value="ComA-like_MBL-fold"/>
    <property type="match status" value="1"/>
</dbReference>
<evidence type="ECO:0000313" key="8">
    <source>
        <dbReference type="EMBL" id="NOH49726.1"/>
    </source>
</evidence>
<dbReference type="AlphaFoldDB" id="A0A7Y3ZAX3"/>
<feature type="transmembrane region" description="Helical" evidence="6">
    <location>
        <begin position="363"/>
        <end position="382"/>
    </location>
</feature>
<dbReference type="InterPro" id="IPR004797">
    <property type="entry name" value="Competence_ComEC/Rec2"/>
</dbReference>
<keyword evidence="4 6" id="KW-1133">Transmembrane helix</keyword>
<keyword evidence="5 6" id="KW-0472">Membrane</keyword>
<dbReference type="NCBIfam" id="TIGR00360">
    <property type="entry name" value="ComEC_N-term"/>
    <property type="match status" value="1"/>
</dbReference>
<dbReference type="InterPro" id="IPR036866">
    <property type="entry name" value="RibonucZ/Hydroxyglut_hydro"/>
</dbReference>